<dbReference type="Gene3D" id="3.40.50.280">
    <property type="entry name" value="Cobalamin-binding domain"/>
    <property type="match status" value="1"/>
</dbReference>
<dbReference type="InterPro" id="IPR006638">
    <property type="entry name" value="Elp3/MiaA/NifB-like_rSAM"/>
</dbReference>
<comment type="caution">
    <text evidence="8">The sequence shown here is derived from an EMBL/GenBank/DDBJ whole genome shotgun (WGS) entry which is preliminary data.</text>
</comment>
<evidence type="ECO:0000259" key="7">
    <source>
        <dbReference type="PROSITE" id="PS51918"/>
    </source>
</evidence>
<keyword evidence="3" id="KW-0479">Metal-binding</keyword>
<sequence>MSKGLVTLVNPNLVHPPITPYALDILATSLEDAEFDVDVLDLTFSRENWTEVVDAYFGRRQPVLVGVTIRNTDTIYPQEQRVFLGSHKAIIDQVRTRTRAPVVAGGVGFSSMPYALVDYFGIDYGVKGPGEFTLVQLAEAIASGAPPETVPGLLINKGSAGVHRVSHADPVVAAGHVSLVQRATPYRRHSGRPDRVDNQMYFHRGGLGNILTKNGCTFACTHCVEPDAKGNRFARRAETAVVDEIESLLLQGVLDLHTTDSEFNLNITHSKAVLREIVRRKSRDASSPLHRLRLWIYVQPAPFDAEYAALLAEAGCAGINVAPDHSRPELLDGWKVSAGGTRFYDFDDVRKVCRWASEHGMATMVEALLGMPGETPETMRACVDDFQSLDATVVGYTLGIRVFPYSPLGRRLAAASAGELAVPGLQSNDAEEPIVLAPLERCPNRVSYERQFMFDRAGRFRPVYYFSPALVGDDEAGPGRRYDHALQLLWDCVPPHDRLRVMLPTRPGLSPEDNNYADNPFLLRLTELGYTGAYWSHWPKRYEIMHEVPARTGTR</sequence>
<dbReference type="InterPro" id="IPR051198">
    <property type="entry name" value="BchE-like"/>
</dbReference>
<proteinExistence type="predicted"/>
<dbReference type="RefSeq" id="WP_191244659.1">
    <property type="nucleotide sequence ID" value="NZ_BNAU01000002.1"/>
</dbReference>
<evidence type="ECO:0000313" key="8">
    <source>
        <dbReference type="EMBL" id="GHE91454.1"/>
    </source>
</evidence>
<dbReference type="NCBIfam" id="TIGR04428">
    <property type="entry name" value="B12_rSAM_trp_MT"/>
    <property type="match status" value="1"/>
</dbReference>
<dbReference type="InterPro" id="IPR058240">
    <property type="entry name" value="rSAM_sf"/>
</dbReference>
<evidence type="ECO:0000256" key="5">
    <source>
        <dbReference type="ARBA" id="ARBA00023014"/>
    </source>
</evidence>
<evidence type="ECO:0000256" key="2">
    <source>
        <dbReference type="ARBA" id="ARBA00022691"/>
    </source>
</evidence>
<comment type="cofactor">
    <cofactor evidence="1">
        <name>[4Fe-4S] cluster</name>
        <dbReference type="ChEBI" id="CHEBI:49883"/>
    </cofactor>
</comment>
<dbReference type="InterPro" id="IPR006158">
    <property type="entry name" value="Cobalamin-bd"/>
</dbReference>
<keyword evidence="9" id="KW-1185">Reference proteome</keyword>
<dbReference type="SFLD" id="SFLDG01123">
    <property type="entry name" value="methyltransferase_(Class_B)"/>
    <property type="match status" value="1"/>
</dbReference>
<reference evidence="9" key="1">
    <citation type="journal article" date="2019" name="Int. J. Syst. Evol. Microbiol.">
        <title>The Global Catalogue of Microorganisms (GCM) 10K type strain sequencing project: providing services to taxonomists for standard genome sequencing and annotation.</title>
        <authorList>
            <consortium name="The Broad Institute Genomics Platform"/>
            <consortium name="The Broad Institute Genome Sequencing Center for Infectious Disease"/>
            <person name="Wu L."/>
            <person name="Ma J."/>
        </authorList>
    </citation>
    <scope>NUCLEOTIDE SEQUENCE [LARGE SCALE GENOMIC DNA]</scope>
    <source>
        <strain evidence="9">CGMCC 4.7677</strain>
    </source>
</reference>
<dbReference type="SFLD" id="SFLDF00322">
    <property type="entry name" value="tryptophan_2-C-methyltransfera"/>
    <property type="match status" value="1"/>
</dbReference>
<dbReference type="InterPro" id="IPR023404">
    <property type="entry name" value="rSAM_horseshoe"/>
</dbReference>
<keyword evidence="2" id="KW-0949">S-adenosyl-L-methionine</keyword>
<evidence type="ECO:0008006" key="10">
    <source>
        <dbReference type="Google" id="ProtNLM"/>
    </source>
</evidence>
<gene>
    <name evidence="8" type="ORF">GCM10017786_24930</name>
</gene>
<dbReference type="Pfam" id="PF04055">
    <property type="entry name" value="Radical_SAM"/>
    <property type="match status" value="1"/>
</dbReference>
<dbReference type="SUPFAM" id="SSF102114">
    <property type="entry name" value="Radical SAM enzymes"/>
    <property type="match status" value="1"/>
</dbReference>
<protein>
    <recommendedName>
        <fullName evidence="10">Tryptophan 2-C-methyltransferase</fullName>
    </recommendedName>
</protein>
<dbReference type="PROSITE" id="PS51918">
    <property type="entry name" value="RADICAL_SAM"/>
    <property type="match status" value="1"/>
</dbReference>
<evidence type="ECO:0000256" key="4">
    <source>
        <dbReference type="ARBA" id="ARBA00023004"/>
    </source>
</evidence>
<keyword evidence="5" id="KW-0411">Iron-sulfur</keyword>
<dbReference type="Proteomes" id="UP000605897">
    <property type="component" value="Unassembled WGS sequence"/>
</dbReference>
<dbReference type="Pfam" id="PF02310">
    <property type="entry name" value="B12-binding"/>
    <property type="match status" value="1"/>
</dbReference>
<dbReference type="SFLD" id="SFLDG01082">
    <property type="entry name" value="B12-binding_domain_containing"/>
    <property type="match status" value="1"/>
</dbReference>
<feature type="domain" description="Radical SAM core" evidence="7">
    <location>
        <begin position="202"/>
        <end position="445"/>
    </location>
</feature>
<accession>A0ABQ3IQC6</accession>
<dbReference type="InterPro" id="IPR007197">
    <property type="entry name" value="rSAM"/>
</dbReference>
<keyword evidence="4" id="KW-0408">Iron</keyword>
<feature type="domain" description="B12-binding" evidence="6">
    <location>
        <begin position="2"/>
        <end position="148"/>
    </location>
</feature>
<dbReference type="CDD" id="cd01335">
    <property type="entry name" value="Radical_SAM"/>
    <property type="match status" value="1"/>
</dbReference>
<evidence type="ECO:0000256" key="3">
    <source>
        <dbReference type="ARBA" id="ARBA00022723"/>
    </source>
</evidence>
<organism evidence="8 9">
    <name type="scientific">Amycolatopsis deserti</name>
    <dbReference type="NCBI Taxonomy" id="185696"/>
    <lineage>
        <taxon>Bacteria</taxon>
        <taxon>Bacillati</taxon>
        <taxon>Actinomycetota</taxon>
        <taxon>Actinomycetes</taxon>
        <taxon>Pseudonocardiales</taxon>
        <taxon>Pseudonocardiaceae</taxon>
        <taxon>Amycolatopsis</taxon>
    </lineage>
</organism>
<dbReference type="PROSITE" id="PS51332">
    <property type="entry name" value="B12_BINDING"/>
    <property type="match status" value="1"/>
</dbReference>
<evidence type="ECO:0000256" key="1">
    <source>
        <dbReference type="ARBA" id="ARBA00001966"/>
    </source>
</evidence>
<evidence type="ECO:0000259" key="6">
    <source>
        <dbReference type="PROSITE" id="PS51332"/>
    </source>
</evidence>
<dbReference type="InterPro" id="IPR030969">
    <property type="entry name" value="B12_rSAM_trp_MT"/>
</dbReference>
<dbReference type="SMART" id="SM00729">
    <property type="entry name" value="Elp3"/>
    <property type="match status" value="1"/>
</dbReference>
<dbReference type="InterPro" id="IPR034466">
    <property type="entry name" value="Methyltransferase_Class_B"/>
</dbReference>
<dbReference type="SFLD" id="SFLDS00029">
    <property type="entry name" value="Radical_SAM"/>
    <property type="match status" value="1"/>
</dbReference>
<dbReference type="Gene3D" id="3.80.30.20">
    <property type="entry name" value="tm_1862 like domain"/>
    <property type="match status" value="1"/>
</dbReference>
<dbReference type="PANTHER" id="PTHR43409:SF16">
    <property type="entry name" value="SLR0320 PROTEIN"/>
    <property type="match status" value="1"/>
</dbReference>
<dbReference type="EMBL" id="BNAU01000002">
    <property type="protein sequence ID" value="GHE91454.1"/>
    <property type="molecule type" value="Genomic_DNA"/>
</dbReference>
<dbReference type="PANTHER" id="PTHR43409">
    <property type="entry name" value="ANAEROBIC MAGNESIUM-PROTOPORPHYRIN IX MONOMETHYL ESTER CYCLASE-RELATED"/>
    <property type="match status" value="1"/>
</dbReference>
<name>A0ABQ3IQC6_9PSEU</name>
<evidence type="ECO:0000313" key="9">
    <source>
        <dbReference type="Proteomes" id="UP000605897"/>
    </source>
</evidence>